<dbReference type="Proteomes" id="UP000051655">
    <property type="component" value="Unassembled WGS sequence"/>
</dbReference>
<feature type="transmembrane region" description="Helical" evidence="1">
    <location>
        <begin position="7"/>
        <end position="29"/>
    </location>
</feature>
<protein>
    <submittedName>
        <fullName evidence="2">Uncharacterized protein</fullName>
    </submittedName>
</protein>
<name>A0A0R2JKW9_9LACO</name>
<keyword evidence="1" id="KW-0812">Transmembrane</keyword>
<dbReference type="AlphaFoldDB" id="A0A0R2JKW9"/>
<keyword evidence="1" id="KW-1133">Transmembrane helix</keyword>
<keyword evidence="3" id="KW-1185">Reference proteome</keyword>
<evidence type="ECO:0000313" key="3">
    <source>
        <dbReference type="Proteomes" id="UP000051655"/>
    </source>
</evidence>
<sequence>MERKGMIMLDALLAMVIVSGIVVGTNLSVQTICQQRVRHQKEQVQLLERVQQVKYDWIKLIEKT</sequence>
<organism evidence="2 3">
    <name type="scientific">Weissella kandleri</name>
    <dbReference type="NCBI Taxonomy" id="1616"/>
    <lineage>
        <taxon>Bacteria</taxon>
        <taxon>Bacillati</taxon>
        <taxon>Bacillota</taxon>
        <taxon>Bacilli</taxon>
        <taxon>Lactobacillales</taxon>
        <taxon>Lactobacillaceae</taxon>
        <taxon>Weissella</taxon>
    </lineage>
</organism>
<dbReference type="PATRIC" id="fig|1616.3.peg.829"/>
<proteinExistence type="predicted"/>
<keyword evidence="1" id="KW-0472">Membrane</keyword>
<dbReference type="STRING" id="1616.IV73_GL000809"/>
<accession>A0A0R2JKW9</accession>
<dbReference type="EMBL" id="JQBP01000003">
    <property type="protein sequence ID" value="KRN75050.1"/>
    <property type="molecule type" value="Genomic_DNA"/>
</dbReference>
<evidence type="ECO:0000313" key="2">
    <source>
        <dbReference type="EMBL" id="KRN75050.1"/>
    </source>
</evidence>
<gene>
    <name evidence="2" type="ORF">IV73_GL000809</name>
</gene>
<comment type="caution">
    <text evidence="2">The sequence shown here is derived from an EMBL/GenBank/DDBJ whole genome shotgun (WGS) entry which is preliminary data.</text>
</comment>
<evidence type="ECO:0000256" key="1">
    <source>
        <dbReference type="SAM" id="Phobius"/>
    </source>
</evidence>
<reference evidence="2 3" key="1">
    <citation type="journal article" date="2015" name="Genome Announc.">
        <title>Expanding the biotechnology potential of lactobacilli through comparative genomics of 213 strains and associated genera.</title>
        <authorList>
            <person name="Sun Z."/>
            <person name="Harris H.M."/>
            <person name="McCann A."/>
            <person name="Guo C."/>
            <person name="Argimon S."/>
            <person name="Zhang W."/>
            <person name="Yang X."/>
            <person name="Jeffery I.B."/>
            <person name="Cooney J.C."/>
            <person name="Kagawa T.F."/>
            <person name="Liu W."/>
            <person name="Song Y."/>
            <person name="Salvetti E."/>
            <person name="Wrobel A."/>
            <person name="Rasinkangas P."/>
            <person name="Parkhill J."/>
            <person name="Rea M.C."/>
            <person name="O'Sullivan O."/>
            <person name="Ritari J."/>
            <person name="Douillard F.P."/>
            <person name="Paul Ross R."/>
            <person name="Yang R."/>
            <person name="Briner A.E."/>
            <person name="Felis G.E."/>
            <person name="de Vos W.M."/>
            <person name="Barrangou R."/>
            <person name="Klaenhammer T.R."/>
            <person name="Caufield P.W."/>
            <person name="Cui Y."/>
            <person name="Zhang H."/>
            <person name="O'Toole P.W."/>
        </authorList>
    </citation>
    <scope>NUCLEOTIDE SEQUENCE [LARGE SCALE GENOMIC DNA]</scope>
    <source>
        <strain evidence="2 3">DSM 20593</strain>
    </source>
</reference>